<dbReference type="Gene3D" id="1.10.10.10">
    <property type="entry name" value="Winged helix-like DNA-binding domain superfamily/Winged helix DNA-binding domain"/>
    <property type="match status" value="1"/>
</dbReference>
<feature type="domain" description="Response regulatory" evidence="10">
    <location>
        <begin position="18"/>
        <end position="135"/>
    </location>
</feature>
<dbReference type="InterPro" id="IPR039420">
    <property type="entry name" value="WalR-like"/>
</dbReference>
<dbReference type="InterPro" id="IPR036388">
    <property type="entry name" value="WH-like_DNA-bd_sf"/>
</dbReference>
<evidence type="ECO:0000259" key="11">
    <source>
        <dbReference type="PROSITE" id="PS51755"/>
    </source>
</evidence>
<evidence type="ECO:0000256" key="4">
    <source>
        <dbReference type="ARBA" id="ARBA00023012"/>
    </source>
</evidence>
<dbReference type="KEGG" id="sdn:Sden_1906"/>
<keyword evidence="7" id="KW-0804">Transcription</keyword>
<sequence length="248" mass="28767">MVILMKMVIVYVVCNMDKILLIVEELNTAQFFIAGLSEQGFEVIWAKSAKDGIAAMTQCEFVAVLFDLHLLQDKNKADSHEFWRSQLQDPQRAVAALAYSNSDQERLEALELGADMYLKRPFIIKELLLNIDAIHRRAERVDKARQSISSTISFDELHYTINTQQQTLVLTQTEFWLFKYLFERGGEVVTKEELQRKVLNKPLGRFDRNLDMHVSNTRRKLTQLSLPREWINTVRGQGYSFNPVINEP</sequence>
<gene>
    <name evidence="12" type="ordered locus">Sden_1906</name>
</gene>
<dbReference type="InterPro" id="IPR011006">
    <property type="entry name" value="CheY-like_superfamily"/>
</dbReference>
<dbReference type="PROSITE" id="PS51755">
    <property type="entry name" value="OMPR_PHOB"/>
    <property type="match status" value="1"/>
</dbReference>
<keyword evidence="5" id="KW-0805">Transcription regulation</keyword>
<dbReference type="EMBL" id="CP000302">
    <property type="protein sequence ID" value="ABE55189.1"/>
    <property type="molecule type" value="Genomic_DNA"/>
</dbReference>
<proteinExistence type="predicted"/>
<dbReference type="Proteomes" id="UP000001982">
    <property type="component" value="Chromosome"/>
</dbReference>
<evidence type="ECO:0000256" key="7">
    <source>
        <dbReference type="ARBA" id="ARBA00023163"/>
    </source>
</evidence>
<evidence type="ECO:0000256" key="6">
    <source>
        <dbReference type="ARBA" id="ARBA00023125"/>
    </source>
</evidence>
<keyword evidence="6 9" id="KW-0238">DNA-binding</keyword>
<evidence type="ECO:0000313" key="12">
    <source>
        <dbReference type="EMBL" id="ABE55189.1"/>
    </source>
</evidence>
<keyword evidence="3 8" id="KW-0597">Phosphoprotein</keyword>
<comment type="subcellular location">
    <subcellularLocation>
        <location evidence="1">Cytoplasm</location>
    </subcellularLocation>
</comment>
<feature type="modified residue" description="4-aspartylphosphate" evidence="8">
    <location>
        <position position="67"/>
    </location>
</feature>
<feature type="DNA-binding region" description="OmpR/PhoB-type" evidence="9">
    <location>
        <begin position="143"/>
        <end position="243"/>
    </location>
</feature>
<dbReference type="CDD" id="cd00383">
    <property type="entry name" value="trans_reg_C"/>
    <property type="match status" value="1"/>
</dbReference>
<dbReference type="SMART" id="SM00862">
    <property type="entry name" value="Trans_reg_C"/>
    <property type="match status" value="1"/>
</dbReference>
<evidence type="ECO:0000256" key="9">
    <source>
        <dbReference type="PROSITE-ProRule" id="PRU01091"/>
    </source>
</evidence>
<reference evidence="12 13" key="1">
    <citation type="submission" date="2006-03" db="EMBL/GenBank/DDBJ databases">
        <title>Complete sequence of Shewanella denitrificans OS217.</title>
        <authorList>
            <consortium name="US DOE Joint Genome Institute"/>
            <person name="Copeland A."/>
            <person name="Lucas S."/>
            <person name="Lapidus A."/>
            <person name="Barry K."/>
            <person name="Detter J.C."/>
            <person name="Glavina del Rio T."/>
            <person name="Hammon N."/>
            <person name="Israni S."/>
            <person name="Dalin E."/>
            <person name="Tice H."/>
            <person name="Pitluck S."/>
            <person name="Brettin T."/>
            <person name="Bruce D."/>
            <person name="Han C."/>
            <person name="Tapia R."/>
            <person name="Gilna P."/>
            <person name="Kiss H."/>
            <person name="Schmutz J."/>
            <person name="Larimer F."/>
            <person name="Land M."/>
            <person name="Hauser L."/>
            <person name="Kyrpides N."/>
            <person name="Lykidis A."/>
            <person name="Richardson P."/>
        </authorList>
    </citation>
    <scope>NUCLEOTIDE SEQUENCE [LARGE SCALE GENOMIC DNA]</scope>
    <source>
        <strain evidence="13">OS217 / ATCC BAA-1090 / DSM 15013</strain>
    </source>
</reference>
<dbReference type="InterPro" id="IPR001789">
    <property type="entry name" value="Sig_transdc_resp-reg_receiver"/>
</dbReference>
<evidence type="ECO:0000259" key="10">
    <source>
        <dbReference type="PROSITE" id="PS50110"/>
    </source>
</evidence>
<evidence type="ECO:0000313" key="13">
    <source>
        <dbReference type="Proteomes" id="UP000001982"/>
    </source>
</evidence>
<evidence type="ECO:0000256" key="2">
    <source>
        <dbReference type="ARBA" id="ARBA00022490"/>
    </source>
</evidence>
<keyword evidence="2" id="KW-0963">Cytoplasm</keyword>
<dbReference type="SMART" id="SM00448">
    <property type="entry name" value="REC"/>
    <property type="match status" value="1"/>
</dbReference>
<dbReference type="STRING" id="318161.Sden_1906"/>
<dbReference type="HOGENOM" id="CLU_000445_30_4_6"/>
<evidence type="ECO:0000256" key="5">
    <source>
        <dbReference type="ARBA" id="ARBA00023015"/>
    </source>
</evidence>
<dbReference type="GO" id="GO:0006355">
    <property type="term" value="P:regulation of DNA-templated transcription"/>
    <property type="evidence" value="ECO:0007669"/>
    <property type="project" value="InterPro"/>
</dbReference>
<accession>Q12MY7</accession>
<dbReference type="GO" id="GO:0000976">
    <property type="term" value="F:transcription cis-regulatory region binding"/>
    <property type="evidence" value="ECO:0007669"/>
    <property type="project" value="TreeGrafter"/>
</dbReference>
<dbReference type="Gene3D" id="3.40.50.2300">
    <property type="match status" value="1"/>
</dbReference>
<dbReference type="GO" id="GO:0005829">
    <property type="term" value="C:cytosol"/>
    <property type="evidence" value="ECO:0007669"/>
    <property type="project" value="TreeGrafter"/>
</dbReference>
<dbReference type="PROSITE" id="PS50110">
    <property type="entry name" value="RESPONSE_REGULATORY"/>
    <property type="match status" value="1"/>
</dbReference>
<dbReference type="eggNOG" id="COG0745">
    <property type="taxonomic scope" value="Bacteria"/>
</dbReference>
<dbReference type="InterPro" id="IPR016032">
    <property type="entry name" value="Sig_transdc_resp-reg_C-effctor"/>
</dbReference>
<organism evidence="12 13">
    <name type="scientific">Shewanella denitrificans (strain OS217 / ATCC BAA-1090 / DSM 15013)</name>
    <dbReference type="NCBI Taxonomy" id="318161"/>
    <lineage>
        <taxon>Bacteria</taxon>
        <taxon>Pseudomonadati</taxon>
        <taxon>Pseudomonadota</taxon>
        <taxon>Gammaproteobacteria</taxon>
        <taxon>Alteromonadales</taxon>
        <taxon>Shewanellaceae</taxon>
        <taxon>Shewanella</taxon>
    </lineage>
</organism>
<dbReference type="AlphaFoldDB" id="Q12MY7"/>
<dbReference type="PANTHER" id="PTHR48111:SF39">
    <property type="entry name" value="TRANSCRIPTIONAL REGULATORY PROTEIN CPXR"/>
    <property type="match status" value="1"/>
</dbReference>
<dbReference type="GO" id="GO:0000156">
    <property type="term" value="F:phosphorelay response regulator activity"/>
    <property type="evidence" value="ECO:0007669"/>
    <property type="project" value="TreeGrafter"/>
</dbReference>
<feature type="domain" description="OmpR/PhoB-type" evidence="11">
    <location>
        <begin position="143"/>
        <end position="243"/>
    </location>
</feature>
<name>Q12MY7_SHEDO</name>
<keyword evidence="13" id="KW-1185">Reference proteome</keyword>
<evidence type="ECO:0000256" key="1">
    <source>
        <dbReference type="ARBA" id="ARBA00004496"/>
    </source>
</evidence>
<dbReference type="SUPFAM" id="SSF46894">
    <property type="entry name" value="C-terminal effector domain of the bipartite response regulators"/>
    <property type="match status" value="1"/>
</dbReference>
<dbReference type="InterPro" id="IPR001867">
    <property type="entry name" value="OmpR/PhoB-type_DNA-bd"/>
</dbReference>
<evidence type="ECO:0000256" key="8">
    <source>
        <dbReference type="PROSITE-ProRule" id="PRU00169"/>
    </source>
</evidence>
<dbReference type="GO" id="GO:0032993">
    <property type="term" value="C:protein-DNA complex"/>
    <property type="evidence" value="ECO:0007669"/>
    <property type="project" value="TreeGrafter"/>
</dbReference>
<keyword evidence="4" id="KW-0902">Two-component regulatory system</keyword>
<dbReference type="SUPFAM" id="SSF52172">
    <property type="entry name" value="CheY-like"/>
    <property type="match status" value="1"/>
</dbReference>
<dbReference type="Pfam" id="PF00486">
    <property type="entry name" value="Trans_reg_C"/>
    <property type="match status" value="1"/>
</dbReference>
<evidence type="ECO:0000256" key="3">
    <source>
        <dbReference type="ARBA" id="ARBA00022553"/>
    </source>
</evidence>
<protein>
    <submittedName>
        <fullName evidence="12">Two component transcriptional regulator, winged helix family</fullName>
    </submittedName>
</protein>
<dbReference type="PANTHER" id="PTHR48111">
    <property type="entry name" value="REGULATOR OF RPOS"/>
    <property type="match status" value="1"/>
</dbReference>